<dbReference type="GO" id="GO:0005768">
    <property type="term" value="C:endosome"/>
    <property type="evidence" value="ECO:0007669"/>
    <property type="project" value="UniProtKB-SubCell"/>
</dbReference>
<name>A0AAX4NZ71_9CHLO</name>
<feature type="compositionally biased region" description="Acidic residues" evidence="6">
    <location>
        <begin position="62"/>
        <end position="74"/>
    </location>
</feature>
<evidence type="ECO:0000256" key="2">
    <source>
        <dbReference type="ARBA" id="ARBA00010704"/>
    </source>
</evidence>
<dbReference type="PANTHER" id="PTHR13673:SF0">
    <property type="entry name" value="VPS35 ENDOSOMAL PROTEIN-SORTING FACTOR-LIKE"/>
    <property type="match status" value="1"/>
</dbReference>
<dbReference type="InterPro" id="IPR029705">
    <property type="entry name" value="VPS35L"/>
</dbReference>
<keyword evidence="5" id="KW-0653">Protein transport</keyword>
<keyword evidence="3" id="KW-0813">Transport</keyword>
<dbReference type="AlphaFoldDB" id="A0AAX4NZ71"/>
<protein>
    <submittedName>
        <fullName evidence="7">VPS35 endosomal protein sorting factor</fullName>
    </submittedName>
</protein>
<evidence type="ECO:0000256" key="5">
    <source>
        <dbReference type="ARBA" id="ARBA00022927"/>
    </source>
</evidence>
<dbReference type="GO" id="GO:0032456">
    <property type="term" value="P:endocytic recycling"/>
    <property type="evidence" value="ECO:0007669"/>
    <property type="project" value="InterPro"/>
</dbReference>
<comment type="similarity">
    <text evidence="2">Belongs to the VPS35L family.</text>
</comment>
<keyword evidence="8" id="KW-1185">Reference proteome</keyword>
<accession>A0AAX4NZ71</accession>
<dbReference type="PANTHER" id="PTHR13673">
    <property type="entry name" value="ESOPHAGEAL CANCER ASSOCIATED PROTEIN"/>
    <property type="match status" value="1"/>
</dbReference>
<dbReference type="EMBL" id="CP151501">
    <property type="protein sequence ID" value="WZN58756.1"/>
    <property type="molecule type" value="Genomic_DNA"/>
</dbReference>
<comment type="subcellular location">
    <subcellularLocation>
        <location evidence="1">Endosome</location>
    </subcellularLocation>
</comment>
<evidence type="ECO:0000256" key="4">
    <source>
        <dbReference type="ARBA" id="ARBA00022753"/>
    </source>
</evidence>
<reference evidence="7 8" key="1">
    <citation type="submission" date="2024-03" db="EMBL/GenBank/DDBJ databases">
        <title>Complete genome sequence of the green alga Chloropicon roscoffensis RCC1871.</title>
        <authorList>
            <person name="Lemieux C."/>
            <person name="Pombert J.-F."/>
            <person name="Otis C."/>
            <person name="Turmel M."/>
        </authorList>
    </citation>
    <scope>NUCLEOTIDE SEQUENCE [LARGE SCALE GENOMIC DNA]</scope>
    <source>
        <strain evidence="7 8">RCC1871</strain>
    </source>
</reference>
<proteinExistence type="inferred from homology"/>
<evidence type="ECO:0000313" key="8">
    <source>
        <dbReference type="Proteomes" id="UP001472866"/>
    </source>
</evidence>
<keyword evidence="4" id="KW-0967">Endosome</keyword>
<dbReference type="Proteomes" id="UP001472866">
    <property type="component" value="Chromosome 01"/>
</dbReference>
<evidence type="ECO:0000256" key="3">
    <source>
        <dbReference type="ARBA" id="ARBA00022448"/>
    </source>
</evidence>
<evidence type="ECO:0000313" key="7">
    <source>
        <dbReference type="EMBL" id="WZN58756.1"/>
    </source>
</evidence>
<sequence>MAPTSRWCANRRYSEERAALEEACGLRPLADGERDPLAPEPRGEDGPGDTSDHPEPVALAPEAEEEEDGDDVDDDPLKKLDDDDFDPLGAAGGSGRAASPDPLGSNVAREVPEPGSGEDGDCRKFGYGGSAASYTPGYERKANWQDWRGRRNKLLNVRSFLDADALSPEDRETLSVVTVNMNFQVATAMAKDEDKEVSASEQRLRALEDAIVSRAGEGGRGRDRRRTVGGTAMSAAAIRKQALNDQQEMVERLRLLSNDLSASWSKNQRVTAVKIAEKTADLLEKQVQHMDFLDSGSTSLDDGLMITSLVFYPAIYVFACEILDTLGDLVWERILRKCQYEDNGAFVRALPRVFTAENVREEAKYTCRNWFLKIAGNRSLVGRIYLEASISRCHHFLIGSTHQEELHDRVFARLARMCRGIAHPITSTFARAYVARRGSSLLPDSSPRQFLDDLLADAVRTFHSCAADEKNQNARGLHLLRILEPCIGMVVEEHGKGLLTWRCPRGARNDRLKRALRVVAGSGAPSGLCVLRHFLKNLPRDFAVEFAPQLTQLICAAPQEDGEGGPLVKLYVEAQADCFAQMGSFLSAGGDEVRSLSGEQRRQVLNATWRVALKYSSLDHFLRVASSFADFVTSNFGDREVSVFLQSVLRHLRDHRDSSGSPCSDHHASLVRGIVLGLFAHYSQEHGDLGPLFAQGALVPISDLAFETPERRLDFAEALLALLFKPNGRGAGSAPQLAVSDPLAQQFLLDHCQVVSDATSGDINASHTRLRRVGALVSALILRCDFGGSHEQLLGFLSTCRRSFHKLAQVQELCVHLACQAAAKILARSCGGDPQRHTAATLDAARACVAFCHVTLPSLQQAQPKLNLMLQAASVALMNGLVSQSESLVRGAVALAREEAEGAERDGFLRQCASLCLLLPGHPQRGPLYVAKDLEEACAQESDKISLLPMVCAFAQESLPYHCRGLDSNDVLYAGDEDYHRELQETGGRVIAGAVQGLLDGGGAAEEETLLAIDTVLSTCLCSQVLQSKLRSLLDRATGGRRSPLAERLAERLAAGAV</sequence>
<evidence type="ECO:0000256" key="1">
    <source>
        <dbReference type="ARBA" id="ARBA00004177"/>
    </source>
</evidence>
<feature type="region of interest" description="Disordered" evidence="6">
    <location>
        <begin position="22"/>
        <end position="130"/>
    </location>
</feature>
<organism evidence="7 8">
    <name type="scientific">Chloropicon roscoffensis</name>
    <dbReference type="NCBI Taxonomy" id="1461544"/>
    <lineage>
        <taxon>Eukaryota</taxon>
        <taxon>Viridiplantae</taxon>
        <taxon>Chlorophyta</taxon>
        <taxon>Chloropicophyceae</taxon>
        <taxon>Chloropicales</taxon>
        <taxon>Chloropicaceae</taxon>
        <taxon>Chloropicon</taxon>
    </lineage>
</organism>
<feature type="compositionally biased region" description="Basic and acidic residues" evidence="6">
    <location>
        <begin position="30"/>
        <end position="55"/>
    </location>
</feature>
<dbReference type="GO" id="GO:0015031">
    <property type="term" value="P:protein transport"/>
    <property type="evidence" value="ECO:0007669"/>
    <property type="project" value="UniProtKB-KW"/>
</dbReference>
<gene>
    <name evidence="7" type="ORF">HKI87_01g02800</name>
</gene>
<evidence type="ECO:0000256" key="6">
    <source>
        <dbReference type="SAM" id="MobiDB-lite"/>
    </source>
</evidence>